<dbReference type="AlphaFoldDB" id="A0A5P8WIB7"/>
<organism evidence="1 2">
    <name type="scientific">Nostoc sphaeroides CCNUC1</name>
    <dbReference type="NCBI Taxonomy" id="2653204"/>
    <lineage>
        <taxon>Bacteria</taxon>
        <taxon>Bacillati</taxon>
        <taxon>Cyanobacteriota</taxon>
        <taxon>Cyanophyceae</taxon>
        <taxon>Nostocales</taxon>
        <taxon>Nostocaceae</taxon>
        <taxon>Nostoc</taxon>
    </lineage>
</organism>
<evidence type="ECO:0000313" key="2">
    <source>
        <dbReference type="Proteomes" id="UP000326678"/>
    </source>
</evidence>
<protein>
    <submittedName>
        <fullName evidence="1">Uncharacterized protein</fullName>
    </submittedName>
</protein>
<gene>
    <name evidence="1" type="ORF">GXM_09676</name>
</gene>
<sequence>MESAAIQGWKGLKLKMHFGLDTCELRGVMLEFENVEITNFLNW</sequence>
<dbReference type="Proteomes" id="UP000326678">
    <property type="component" value="Chromosome Gxm2"/>
</dbReference>
<name>A0A5P8WIB7_9NOSO</name>
<reference evidence="1 2" key="1">
    <citation type="submission" date="2019-10" db="EMBL/GenBank/DDBJ databases">
        <title>Genomic and transcriptomic insights into the perfect genentic adaptation of a filamentous nitrogen-fixing cyanobacterium to rice fields.</title>
        <authorList>
            <person name="Chen Z."/>
        </authorList>
    </citation>
    <scope>NUCLEOTIDE SEQUENCE [LARGE SCALE GENOMIC DNA]</scope>
    <source>
        <strain evidence="1">CCNUC1</strain>
    </source>
</reference>
<dbReference type="EMBL" id="CP045227">
    <property type="protein sequence ID" value="QFS52182.1"/>
    <property type="molecule type" value="Genomic_DNA"/>
</dbReference>
<keyword evidence="2" id="KW-1185">Reference proteome</keyword>
<accession>A0A5P8WIB7</accession>
<proteinExistence type="predicted"/>
<evidence type="ECO:0000313" key="1">
    <source>
        <dbReference type="EMBL" id="QFS52182.1"/>
    </source>
</evidence>
<dbReference type="KEGG" id="nsh:GXM_09676"/>